<keyword evidence="6 9" id="KW-1133">Transmembrane helix</keyword>
<keyword evidence="3" id="KW-0813">Transport</keyword>
<reference evidence="11" key="1">
    <citation type="journal article" date="2019" name="Int. J. Syst. Evol. Microbiol.">
        <title>The Global Catalogue of Microorganisms (GCM) 10K type strain sequencing project: providing services to taxonomists for standard genome sequencing and annotation.</title>
        <authorList>
            <consortium name="The Broad Institute Genomics Platform"/>
            <consortium name="The Broad Institute Genome Sequencing Center for Infectious Disease"/>
            <person name="Wu L."/>
            <person name="Ma J."/>
        </authorList>
    </citation>
    <scope>NUCLEOTIDE SEQUENCE [LARGE SCALE GENOMIC DNA]</scope>
    <source>
        <strain evidence="11">CGMCC 1.16455</strain>
    </source>
</reference>
<evidence type="ECO:0000256" key="3">
    <source>
        <dbReference type="ARBA" id="ARBA00022448"/>
    </source>
</evidence>
<evidence type="ECO:0000256" key="4">
    <source>
        <dbReference type="ARBA" id="ARBA00022475"/>
    </source>
</evidence>
<evidence type="ECO:0000256" key="8">
    <source>
        <dbReference type="SAM" id="MobiDB-lite"/>
    </source>
</evidence>
<dbReference type="InterPro" id="IPR011606">
    <property type="entry name" value="Brnchd-chn_aa_trnsp_permease"/>
</dbReference>
<dbReference type="Pfam" id="PF03591">
    <property type="entry name" value="AzlC"/>
    <property type="match status" value="1"/>
</dbReference>
<dbReference type="EMBL" id="JBHSLN010000067">
    <property type="protein sequence ID" value="MFC5298461.1"/>
    <property type="molecule type" value="Genomic_DNA"/>
</dbReference>
<feature type="compositionally biased region" description="Basic and acidic residues" evidence="8">
    <location>
        <begin position="37"/>
        <end position="69"/>
    </location>
</feature>
<name>A0ABW0FII6_9MICO</name>
<proteinExistence type="inferred from homology"/>
<dbReference type="PANTHER" id="PTHR34979">
    <property type="entry name" value="INNER MEMBRANE PROTEIN YGAZ"/>
    <property type="match status" value="1"/>
</dbReference>
<feature type="transmembrane region" description="Helical" evidence="9">
    <location>
        <begin position="154"/>
        <end position="177"/>
    </location>
</feature>
<evidence type="ECO:0000256" key="9">
    <source>
        <dbReference type="SAM" id="Phobius"/>
    </source>
</evidence>
<keyword evidence="5 9" id="KW-0812">Transmembrane</keyword>
<gene>
    <name evidence="10" type="ORF">ACFPK8_13155</name>
</gene>
<keyword evidence="4" id="KW-1003">Cell membrane</keyword>
<comment type="similarity">
    <text evidence="2">Belongs to the AzlC family.</text>
</comment>
<accession>A0ABW0FII6</accession>
<keyword evidence="11" id="KW-1185">Reference proteome</keyword>
<evidence type="ECO:0000256" key="1">
    <source>
        <dbReference type="ARBA" id="ARBA00004651"/>
    </source>
</evidence>
<evidence type="ECO:0000256" key="6">
    <source>
        <dbReference type="ARBA" id="ARBA00022989"/>
    </source>
</evidence>
<evidence type="ECO:0000256" key="7">
    <source>
        <dbReference type="ARBA" id="ARBA00023136"/>
    </source>
</evidence>
<evidence type="ECO:0000313" key="11">
    <source>
        <dbReference type="Proteomes" id="UP001595937"/>
    </source>
</evidence>
<dbReference type="GeneID" id="303298226"/>
<protein>
    <submittedName>
        <fullName evidence="10">AzlC family ABC transporter permease</fullName>
    </submittedName>
</protein>
<comment type="subcellular location">
    <subcellularLocation>
        <location evidence="1">Cell membrane</location>
        <topology evidence="1">Multi-pass membrane protein</topology>
    </subcellularLocation>
</comment>
<dbReference type="RefSeq" id="WP_343925217.1">
    <property type="nucleotide sequence ID" value="NZ_BAAAIR010000045.1"/>
</dbReference>
<sequence length="346" mass="36445">MTELISAEGGLRNGRTAAAPTGPGYDPLPGAGCGADRGAEQRAEQRAGRGAEREAERGAERGADERAHATEVRDAFDAIPVGESAPALAPADPPQTAGTRRQEIATGVRLSFAAGLGMFPIGIAFGMLVVQTGLPWWVAPGLSIFLFSGSVELLLVGLMAVGTPLATIALTAVLVNFRHVFYAFSFPLRVVRHPLARLYSVYALIDEAYAVSAARPGTWTGARLVAMQLAFQSYWVGGGLVGVAIGSFLPDRIEGLEFALCALFITLTLDACRSRRQVPSLLLAGLALSLALLLVPGSALFVGMIGFVSLLAVRYLLTARRTDRRRPAAQDTTRDSSCATQGVDHA</sequence>
<evidence type="ECO:0000256" key="5">
    <source>
        <dbReference type="ARBA" id="ARBA00022692"/>
    </source>
</evidence>
<feature type="transmembrane region" description="Helical" evidence="9">
    <location>
        <begin position="278"/>
        <end position="294"/>
    </location>
</feature>
<feature type="region of interest" description="Disordered" evidence="8">
    <location>
        <begin position="1"/>
        <end position="69"/>
    </location>
</feature>
<evidence type="ECO:0000313" key="10">
    <source>
        <dbReference type="EMBL" id="MFC5298461.1"/>
    </source>
</evidence>
<keyword evidence="7 9" id="KW-0472">Membrane</keyword>
<dbReference type="PANTHER" id="PTHR34979:SF1">
    <property type="entry name" value="INNER MEMBRANE PROTEIN YGAZ"/>
    <property type="match status" value="1"/>
</dbReference>
<evidence type="ECO:0000256" key="2">
    <source>
        <dbReference type="ARBA" id="ARBA00010735"/>
    </source>
</evidence>
<organism evidence="10 11">
    <name type="scientific">Brachybacterium tyrofermentans</name>
    <dbReference type="NCBI Taxonomy" id="47848"/>
    <lineage>
        <taxon>Bacteria</taxon>
        <taxon>Bacillati</taxon>
        <taxon>Actinomycetota</taxon>
        <taxon>Actinomycetes</taxon>
        <taxon>Micrococcales</taxon>
        <taxon>Dermabacteraceae</taxon>
        <taxon>Brachybacterium</taxon>
    </lineage>
</organism>
<feature type="region of interest" description="Disordered" evidence="8">
    <location>
        <begin position="326"/>
        <end position="346"/>
    </location>
</feature>
<feature type="transmembrane region" description="Helical" evidence="9">
    <location>
        <begin position="300"/>
        <end position="317"/>
    </location>
</feature>
<comment type="caution">
    <text evidence="10">The sequence shown here is derived from an EMBL/GenBank/DDBJ whole genome shotgun (WGS) entry which is preliminary data.</text>
</comment>
<dbReference type="Proteomes" id="UP001595937">
    <property type="component" value="Unassembled WGS sequence"/>
</dbReference>
<feature type="transmembrane region" description="Helical" evidence="9">
    <location>
        <begin position="110"/>
        <end position="134"/>
    </location>
</feature>